<dbReference type="Proteomes" id="UP000275663">
    <property type="component" value="Chromosome"/>
</dbReference>
<dbReference type="InterPro" id="IPR025570">
    <property type="entry name" value="DUF4337"/>
</dbReference>
<feature type="transmembrane region" description="Helical" evidence="2">
    <location>
        <begin position="144"/>
        <end position="161"/>
    </location>
</feature>
<dbReference type="Pfam" id="PF14235">
    <property type="entry name" value="DUF4337"/>
    <property type="match status" value="1"/>
</dbReference>
<dbReference type="EMBL" id="CP034464">
    <property type="protein sequence ID" value="AZP10969.1"/>
    <property type="molecule type" value="Genomic_DNA"/>
</dbReference>
<keyword evidence="1" id="KW-0175">Coiled coil</keyword>
<protein>
    <submittedName>
        <fullName evidence="3">DUF4337 domain-containing protein</fullName>
    </submittedName>
</protein>
<evidence type="ECO:0000313" key="4">
    <source>
        <dbReference type="Proteomes" id="UP000275663"/>
    </source>
</evidence>
<evidence type="ECO:0000313" key="3">
    <source>
        <dbReference type="EMBL" id="AZP10969.1"/>
    </source>
</evidence>
<keyword evidence="2" id="KW-1133">Transmembrane helix</keyword>
<gene>
    <name evidence="3" type="ORF">EJN92_02425</name>
</gene>
<dbReference type="AlphaFoldDB" id="A0A3S9HFU1"/>
<keyword evidence="2" id="KW-0472">Membrane</keyword>
<keyword evidence="2" id="KW-0812">Transmembrane</keyword>
<sequence length="201" mass="22157">MDIDPLETVANLEEAKPGDRAAFRLNMLVAITVAILATFMGICKVKDDNIVQSMQQAQANKLDHWAFYQARNIREEVAKATIVQLKLAAMSRTGAEATAYQAAIADYEKIAAEQSRKKEELKGQAEQDQKDYDAANFKDDQFDLSDALIAIAISLLAVTALTHQKWLYWGALIPTGFGIFMGLSGLLGWAVHPDSLIRLLS</sequence>
<feature type="transmembrane region" description="Helical" evidence="2">
    <location>
        <begin position="21"/>
        <end position="43"/>
    </location>
</feature>
<dbReference type="OrthoDB" id="8907665at2"/>
<feature type="coiled-coil region" evidence="1">
    <location>
        <begin position="104"/>
        <end position="131"/>
    </location>
</feature>
<feature type="transmembrane region" description="Helical" evidence="2">
    <location>
        <begin position="167"/>
        <end position="191"/>
    </location>
</feature>
<name>A0A3S9HFU1_9BURK</name>
<evidence type="ECO:0000256" key="2">
    <source>
        <dbReference type="SAM" id="Phobius"/>
    </source>
</evidence>
<dbReference type="RefSeq" id="WP_126126368.1">
    <property type="nucleotide sequence ID" value="NZ_CP034464.1"/>
</dbReference>
<evidence type="ECO:0000256" key="1">
    <source>
        <dbReference type="SAM" id="Coils"/>
    </source>
</evidence>
<proteinExistence type="predicted"/>
<keyword evidence="4" id="KW-1185">Reference proteome</keyword>
<reference evidence="3 4" key="1">
    <citation type="journal article" date="2011" name="Int. J. Syst. Evol. Microbiol.">
        <title>Description of Undibacterium oligocarboniphilum sp. nov., isolated from purified water, and Undibacterium pigrum strain CCUG 49012 as the type strain of Undibacterium parvum sp. nov., and emended descriptions of the genus Undibacterium and the species Undibacterium pigrum.</title>
        <authorList>
            <person name="Eder W."/>
            <person name="Wanner G."/>
            <person name="Ludwig W."/>
            <person name="Busse H.J."/>
            <person name="Ziemke-Kageler F."/>
            <person name="Lang E."/>
        </authorList>
    </citation>
    <scope>NUCLEOTIDE SEQUENCE [LARGE SCALE GENOMIC DNA]</scope>
    <source>
        <strain evidence="3 4">DSM 23061</strain>
    </source>
</reference>
<organism evidence="3 4">
    <name type="scientific">Undibacterium parvum</name>
    <dbReference type="NCBI Taxonomy" id="401471"/>
    <lineage>
        <taxon>Bacteria</taxon>
        <taxon>Pseudomonadati</taxon>
        <taxon>Pseudomonadota</taxon>
        <taxon>Betaproteobacteria</taxon>
        <taxon>Burkholderiales</taxon>
        <taxon>Oxalobacteraceae</taxon>
        <taxon>Undibacterium</taxon>
    </lineage>
</organism>
<dbReference type="KEGG" id="upv:EJN92_02425"/>
<accession>A0A3S9HFU1</accession>